<name>A0A1J5RQN7_9ZZZZ</name>
<accession>A0A1J5RQN7</accession>
<feature type="region of interest" description="Disordered" evidence="1">
    <location>
        <begin position="60"/>
        <end position="176"/>
    </location>
</feature>
<dbReference type="AlphaFoldDB" id="A0A1J5RQN7"/>
<evidence type="ECO:0000313" key="2">
    <source>
        <dbReference type="EMBL" id="OIQ90389.1"/>
    </source>
</evidence>
<sequence>MEYGGGGLHSDVECGVVIPHSRFTLSQSLDCGPADAGPSVKGVSGHRTSVCDAVGAKRGRGLKTGRKAEPPAQGGIVIPHSTSIPQARPDRPRGTPVSESETGGRESSLASKSGAEAPHFSRFTLSQPLDCGPAGAGPSVKGVSGHRTSVCDAVGAKRDADSKQAGRQSLPRRAES</sequence>
<comment type="caution">
    <text evidence="2">The sequence shown here is derived from an EMBL/GenBank/DDBJ whole genome shotgun (WGS) entry which is preliminary data.</text>
</comment>
<evidence type="ECO:0000256" key="1">
    <source>
        <dbReference type="SAM" id="MobiDB-lite"/>
    </source>
</evidence>
<dbReference type="EMBL" id="MLJW01000294">
    <property type="protein sequence ID" value="OIQ90389.1"/>
    <property type="molecule type" value="Genomic_DNA"/>
</dbReference>
<feature type="compositionally biased region" description="Basic and acidic residues" evidence="1">
    <location>
        <begin position="155"/>
        <end position="164"/>
    </location>
</feature>
<gene>
    <name evidence="2" type="ORF">GALL_277270</name>
</gene>
<reference evidence="2" key="1">
    <citation type="submission" date="2016-10" db="EMBL/GenBank/DDBJ databases">
        <title>Sequence of Gallionella enrichment culture.</title>
        <authorList>
            <person name="Poehlein A."/>
            <person name="Muehling M."/>
            <person name="Daniel R."/>
        </authorList>
    </citation>
    <scope>NUCLEOTIDE SEQUENCE</scope>
</reference>
<protein>
    <submittedName>
        <fullName evidence="2">Uncharacterized protein</fullName>
    </submittedName>
</protein>
<organism evidence="2">
    <name type="scientific">mine drainage metagenome</name>
    <dbReference type="NCBI Taxonomy" id="410659"/>
    <lineage>
        <taxon>unclassified sequences</taxon>
        <taxon>metagenomes</taxon>
        <taxon>ecological metagenomes</taxon>
    </lineage>
</organism>
<proteinExistence type="predicted"/>